<comment type="caution">
    <text evidence="5">The sequence shown here is derived from an EMBL/GenBank/DDBJ whole genome shotgun (WGS) entry which is preliminary data.</text>
</comment>
<dbReference type="InterPro" id="IPR029035">
    <property type="entry name" value="DHS-like_NAD/FAD-binding_dom"/>
</dbReference>
<name>A0ABU9B4H6_9BURK</name>
<dbReference type="Gene3D" id="3.40.50.1220">
    <property type="entry name" value="TPP-binding domain"/>
    <property type="match status" value="1"/>
</dbReference>
<feature type="domain" description="Electron transfer flavoprotein alpha/beta-subunit N-terminal" evidence="4">
    <location>
        <begin position="64"/>
        <end position="224"/>
    </location>
</feature>
<reference evidence="5 6" key="1">
    <citation type="submission" date="2024-04" db="EMBL/GenBank/DDBJ databases">
        <title>Novel species of the genus Ideonella isolated from streams.</title>
        <authorList>
            <person name="Lu H."/>
        </authorList>
    </citation>
    <scope>NUCLEOTIDE SEQUENCE [LARGE SCALE GENOMIC DNA]</scope>
    <source>
        <strain evidence="5 6">BYS139W</strain>
    </source>
</reference>
<dbReference type="PANTHER" id="PTHR43153">
    <property type="entry name" value="ELECTRON TRANSFER FLAVOPROTEIN ALPHA"/>
    <property type="match status" value="1"/>
</dbReference>
<dbReference type="InterPro" id="IPR001308">
    <property type="entry name" value="ETF_a/FixB"/>
</dbReference>
<evidence type="ECO:0000256" key="1">
    <source>
        <dbReference type="ARBA" id="ARBA00005817"/>
    </source>
</evidence>
<dbReference type="InterPro" id="IPR014729">
    <property type="entry name" value="Rossmann-like_a/b/a_fold"/>
</dbReference>
<dbReference type="SUPFAM" id="SSF52467">
    <property type="entry name" value="DHS-like NAD/FAD-binding domain"/>
    <property type="match status" value="1"/>
</dbReference>
<comment type="similarity">
    <text evidence="1">Belongs to the ETF alpha-subunit/FixB family.</text>
</comment>
<protein>
    <submittedName>
        <fullName evidence="5">FAD-binding protein</fullName>
    </submittedName>
</protein>
<evidence type="ECO:0000259" key="4">
    <source>
        <dbReference type="Pfam" id="PF01012"/>
    </source>
</evidence>
<dbReference type="SUPFAM" id="SSF52402">
    <property type="entry name" value="Adenine nucleotide alpha hydrolases-like"/>
    <property type="match status" value="1"/>
</dbReference>
<evidence type="ECO:0000313" key="5">
    <source>
        <dbReference type="EMBL" id="MEK8024759.1"/>
    </source>
</evidence>
<dbReference type="PANTHER" id="PTHR43153:SF1">
    <property type="entry name" value="ELECTRON TRANSFER FLAVOPROTEIN SUBUNIT ALPHA, MITOCHONDRIAL"/>
    <property type="match status" value="1"/>
</dbReference>
<keyword evidence="6" id="KW-1185">Reference proteome</keyword>
<dbReference type="EMBL" id="JBBUTF010000002">
    <property type="protein sequence ID" value="MEK8024759.1"/>
    <property type="molecule type" value="Genomic_DNA"/>
</dbReference>
<dbReference type="RefSeq" id="WP_341372532.1">
    <property type="nucleotide sequence ID" value="NZ_JBBUTF010000002.1"/>
</dbReference>
<proteinExistence type="inferred from homology"/>
<accession>A0ABU9B4H6</accession>
<dbReference type="InterPro" id="IPR014731">
    <property type="entry name" value="ETF_asu_C"/>
</dbReference>
<dbReference type="InterPro" id="IPR014730">
    <property type="entry name" value="ETF_a/b_N"/>
</dbReference>
<keyword evidence="2" id="KW-0249">Electron transport</keyword>
<gene>
    <name evidence="5" type="ORF">AACH11_02095</name>
</gene>
<dbReference type="Gene3D" id="3.40.50.620">
    <property type="entry name" value="HUPs"/>
    <property type="match status" value="1"/>
</dbReference>
<evidence type="ECO:0000256" key="2">
    <source>
        <dbReference type="ARBA" id="ARBA00022982"/>
    </source>
</evidence>
<evidence type="ECO:0000313" key="6">
    <source>
        <dbReference type="Proteomes" id="UP001368500"/>
    </source>
</evidence>
<keyword evidence="2" id="KW-0813">Transport</keyword>
<dbReference type="Pfam" id="PF00766">
    <property type="entry name" value="ETF_alpha"/>
    <property type="match status" value="1"/>
</dbReference>
<organism evidence="5 6">
    <name type="scientific">Pseudaquabacterium rugosum</name>
    <dbReference type="NCBI Taxonomy" id="2984194"/>
    <lineage>
        <taxon>Bacteria</taxon>
        <taxon>Pseudomonadati</taxon>
        <taxon>Pseudomonadota</taxon>
        <taxon>Betaproteobacteria</taxon>
        <taxon>Burkholderiales</taxon>
        <taxon>Sphaerotilaceae</taxon>
        <taxon>Pseudaquabacterium</taxon>
    </lineage>
</organism>
<feature type="domain" description="Electron transfer flavoprotein alpha subunit C-terminal" evidence="3">
    <location>
        <begin position="272"/>
        <end position="348"/>
    </location>
</feature>
<evidence type="ECO:0000259" key="3">
    <source>
        <dbReference type="Pfam" id="PF00766"/>
    </source>
</evidence>
<dbReference type="Pfam" id="PF01012">
    <property type="entry name" value="ETF"/>
    <property type="match status" value="1"/>
</dbReference>
<dbReference type="Proteomes" id="UP001368500">
    <property type="component" value="Unassembled WGS sequence"/>
</dbReference>
<sequence length="395" mass="40275">MNTAIAHGARVRRIDPRRPVVITPQGLRRIVLGSSVGERLGAQARSGETVKPLRLQGEPRGCLLVVAHSERGALDDAAREVVAAAALLAAPHEAVVLIAPCTVEGVDAPPPLADAAALGIDRVEQLPVPPGADAAALVVAVAARWRALSPRHTLLPDQGADADLGRRLAARLGLAAACGVREIAPAAEGRPALARVAWAGTAEGPGAGEAGKAGEAATALPALALLQRQVARTELPFVGRGEQALLQAPSRQPAAGLSDLGREAGRAAEVALEEAEFILAAGNGITDVALFQELAQALGAAVGASRVAVDDGRFTRAQQVGATGKTVQARGYLALGISGAVQHLQGIQAVRHVIAVNTDAAAPMMARAELGIVADAQPLMRALLALVRSPQESRA</sequence>